<accession>A0A484NVU6</accession>
<proteinExistence type="predicted"/>
<dbReference type="AlphaFoldDB" id="A0A484NVU6"/>
<reference evidence="1" key="1">
    <citation type="submission" date="2019-03" db="EMBL/GenBank/DDBJ databases">
        <authorList>
            <person name="Danneels B."/>
        </authorList>
    </citation>
    <scope>NUCLEOTIDE SEQUENCE</scope>
</reference>
<protein>
    <submittedName>
        <fullName evidence="1">Sigma-fimbriae usher protein</fullName>
    </submittedName>
</protein>
<evidence type="ECO:0000313" key="1">
    <source>
        <dbReference type="EMBL" id="VFR17466.1"/>
    </source>
</evidence>
<organism evidence="1">
    <name type="scientific">plant metagenome</name>
    <dbReference type="NCBI Taxonomy" id="1297885"/>
    <lineage>
        <taxon>unclassified sequences</taxon>
        <taxon>metagenomes</taxon>
        <taxon>organismal metagenomes</taxon>
    </lineage>
</organism>
<sequence length="407" mass="42954">MRRNFWYWIDRRAWCAAACLVAIQAPAAAQPYYLDPDTAYGTADAPSGISALSPAQVFSVRPPPSDFQSAPLAPLPPPVILTQEDGSTQLVTPPHSDIQDFGPQYDWDYHVAYDLDGNAAVDVVGSPEQTARRFAPVASLSGMRYAQRGLVYRQAGGPALSVGSVKSNVPRWGSAANIGGVQLANWSGAANSVMPEGRLGYSSTVGRLDYSDANAKSGGLTYGPSVGGGAVRYGLTPDFTVESQLQRAPDMSVMGLGGIYSAGQWGTVQAGATQGSLQSGAGWRYELGYNVTLTDYFKLGYRAIATEQGYGDLAGYTSGPAGSANQRNIVTAGVPLGGGYGTFSGTYNGLRDQGAFTEQRLGVQHSLDLTPRTKFVLGADRDAVSGDYAMRMQLTMPVDILSGSLLR</sequence>
<dbReference type="EMBL" id="CAADHY010000010">
    <property type="protein sequence ID" value="VFR17466.1"/>
    <property type="molecule type" value="Genomic_DNA"/>
</dbReference>
<name>A0A484NVU6_9ZZZZ</name>
<gene>
    <name evidence="1" type="ORF">AMP9_3115</name>
</gene>